<reference evidence="1 2" key="1">
    <citation type="journal article" date="2016" name="Nat. Commun.">
        <title>Thousands of microbial genomes shed light on interconnected biogeochemical processes in an aquifer system.</title>
        <authorList>
            <person name="Anantharaman K."/>
            <person name="Brown C.T."/>
            <person name="Hug L.A."/>
            <person name="Sharon I."/>
            <person name="Castelle C.J."/>
            <person name="Probst A.J."/>
            <person name="Thomas B.C."/>
            <person name="Singh A."/>
            <person name="Wilkins M.J."/>
            <person name="Karaoz U."/>
            <person name="Brodie E.L."/>
            <person name="Williams K.H."/>
            <person name="Hubbard S.S."/>
            <person name="Banfield J.F."/>
        </authorList>
    </citation>
    <scope>NUCLEOTIDE SEQUENCE [LARGE SCALE GENOMIC DNA]</scope>
</reference>
<sequence>MEVKTGRVGESVVSATHGWVVGHMQSGLGQTTAVEVKLWRYDSQPDYPRKAFHGTEFIVIYGGILKISLGKDGECQDIILRGENQDYVVLGPGITKQVFVFKAPAFGVTVRWPSDPNLNQVFK</sequence>
<proteinExistence type="predicted"/>
<comment type="caution">
    <text evidence="1">The sequence shown here is derived from an EMBL/GenBank/DDBJ whole genome shotgun (WGS) entry which is preliminary data.</text>
</comment>
<organism evidence="1 2">
    <name type="scientific">Candidatus Harrisonbacteria bacterium RIFCSPLOWO2_01_FULL_44_18</name>
    <dbReference type="NCBI Taxonomy" id="1798407"/>
    <lineage>
        <taxon>Bacteria</taxon>
        <taxon>Candidatus Harrisoniibacteriota</taxon>
    </lineage>
</organism>
<protein>
    <recommendedName>
        <fullName evidence="3">Cupin 2 conserved barrel domain-containing protein</fullName>
    </recommendedName>
</protein>
<evidence type="ECO:0008006" key="3">
    <source>
        <dbReference type="Google" id="ProtNLM"/>
    </source>
</evidence>
<gene>
    <name evidence="1" type="ORF">A3A16_02840</name>
</gene>
<evidence type="ECO:0000313" key="2">
    <source>
        <dbReference type="Proteomes" id="UP000177942"/>
    </source>
</evidence>
<evidence type="ECO:0000313" key="1">
    <source>
        <dbReference type="EMBL" id="OGY65359.1"/>
    </source>
</evidence>
<dbReference type="STRING" id="1798407.A3A16_02840"/>
<dbReference type="EMBL" id="MHJJ01000011">
    <property type="protein sequence ID" value="OGY65359.1"/>
    <property type="molecule type" value="Genomic_DNA"/>
</dbReference>
<accession>A0A1G1ZLP4</accession>
<dbReference type="AlphaFoldDB" id="A0A1G1ZLP4"/>
<dbReference type="Proteomes" id="UP000177942">
    <property type="component" value="Unassembled WGS sequence"/>
</dbReference>
<name>A0A1G1ZLP4_9BACT</name>